<dbReference type="InterPro" id="IPR040239">
    <property type="entry name" value="HcpB-like"/>
</dbReference>
<evidence type="ECO:0000313" key="6">
    <source>
        <dbReference type="EMBL" id="UNV84536.1"/>
    </source>
</evidence>
<dbReference type="PANTHER" id="PTHR13891">
    <property type="entry name" value="CYTOCHROME C OXIDASE ASSEMBLY FACTOR 7"/>
    <property type="match status" value="1"/>
</dbReference>
<evidence type="ECO:0000256" key="4">
    <source>
        <dbReference type="SAM" id="SignalP"/>
    </source>
</evidence>
<feature type="coiled-coil region" evidence="3">
    <location>
        <begin position="111"/>
        <end position="147"/>
    </location>
</feature>
<proteinExistence type="inferred from homology"/>
<keyword evidence="2" id="KW-0677">Repeat</keyword>
<name>A0AA36XLM7_9NEIS</name>
<comment type="similarity">
    <text evidence="1">Belongs to the hcp beta-lactamase family.</text>
</comment>
<dbReference type="SMART" id="SM00671">
    <property type="entry name" value="SEL1"/>
    <property type="match status" value="1"/>
</dbReference>
<dbReference type="PANTHER" id="PTHR13891:SF1">
    <property type="entry name" value="CYTOCHROME C OXIDASE ASSEMBLY FACTOR 7"/>
    <property type="match status" value="1"/>
</dbReference>
<keyword evidence="4" id="KW-0732">Signal</keyword>
<evidence type="ECO:0000313" key="7">
    <source>
        <dbReference type="Proteomes" id="UP000004982"/>
    </source>
</evidence>
<dbReference type="Proteomes" id="UP000004982">
    <property type="component" value="Unassembled WGS sequence"/>
</dbReference>
<feature type="chain" id="PRO_5041464990" evidence="4">
    <location>
        <begin position="23"/>
        <end position="165"/>
    </location>
</feature>
<evidence type="ECO:0000256" key="3">
    <source>
        <dbReference type="SAM" id="Coils"/>
    </source>
</evidence>
<sequence length="165" mass="18632">MKPAQTSLLFALLLGLLPAAYAEDYDDKAYQNLITQCTRNQLDSCVTLGIWTRDYLESPADAYLPLKKACDGKNMKGCNVLANLYLDPYSGLGMDYPKALELYRKACKGGYENACRNAKETEEEMRNQTAEDRAAKRQERLEALQRSCMGENDAACRALQRELQR</sequence>
<evidence type="ECO:0000256" key="1">
    <source>
        <dbReference type="ARBA" id="ARBA00008486"/>
    </source>
</evidence>
<keyword evidence="3" id="KW-0175">Coiled coil</keyword>
<dbReference type="RefSeq" id="WP_003776460.1">
    <property type="nucleotide sequence ID" value="NZ_CP094241.1"/>
</dbReference>
<dbReference type="InterPro" id="IPR011990">
    <property type="entry name" value="TPR-like_helical_dom_sf"/>
</dbReference>
<dbReference type="SUPFAM" id="SSF81901">
    <property type="entry name" value="HCP-like"/>
    <property type="match status" value="1"/>
</dbReference>
<dbReference type="InterPro" id="IPR006597">
    <property type="entry name" value="Sel1-like"/>
</dbReference>
<organism evidence="5 7">
    <name type="scientific">Neisseria macacae ATCC 33926</name>
    <dbReference type="NCBI Taxonomy" id="997348"/>
    <lineage>
        <taxon>Bacteria</taxon>
        <taxon>Pseudomonadati</taxon>
        <taxon>Pseudomonadota</taxon>
        <taxon>Betaproteobacteria</taxon>
        <taxon>Neisseriales</taxon>
        <taxon>Neisseriaceae</taxon>
        <taxon>Neisseria</taxon>
    </lineage>
</organism>
<evidence type="ECO:0000313" key="8">
    <source>
        <dbReference type="Proteomes" id="UP000829455"/>
    </source>
</evidence>
<dbReference type="EMBL" id="CP094241">
    <property type="protein sequence ID" value="UNV84536.1"/>
    <property type="molecule type" value="Genomic_DNA"/>
</dbReference>
<evidence type="ECO:0000256" key="2">
    <source>
        <dbReference type="ARBA" id="ARBA00022737"/>
    </source>
</evidence>
<reference evidence="5 7" key="1">
    <citation type="submission" date="2011-05" db="EMBL/GenBank/DDBJ databases">
        <authorList>
            <person name="Muzny D."/>
            <person name="Qin X."/>
            <person name="Deng J."/>
            <person name="Jiang H."/>
            <person name="Liu Y."/>
            <person name="Qu J."/>
            <person name="Song X.-Z."/>
            <person name="Zhang L."/>
            <person name="Thornton R."/>
            <person name="Coyle M."/>
            <person name="Francisco L."/>
            <person name="Jackson L."/>
            <person name="Javaid M."/>
            <person name="Korchina V."/>
            <person name="Kovar C."/>
            <person name="Mata R."/>
            <person name="Mathew T."/>
            <person name="Ngo R."/>
            <person name="Nguyen L."/>
            <person name="Nguyen N."/>
            <person name="Okwuonu G."/>
            <person name="Ongeri F."/>
            <person name="Pham C."/>
            <person name="Simmons D."/>
            <person name="Wilczek-Boney K."/>
            <person name="Hale W."/>
            <person name="Jakkamsetti A."/>
            <person name="Pham P."/>
            <person name="Ruth R."/>
            <person name="San Lucas F."/>
            <person name="Warren J."/>
            <person name="Zhang J."/>
            <person name="Zhao Z."/>
            <person name="Zhou C."/>
            <person name="Zhu D."/>
            <person name="Lee S."/>
            <person name="Bess C."/>
            <person name="Blankenburg K."/>
            <person name="Forbes L."/>
            <person name="Fu Q."/>
            <person name="Gubbala S."/>
            <person name="Hirani K."/>
            <person name="Jayaseelan J.C."/>
            <person name="Lara F."/>
            <person name="Munidasa M."/>
            <person name="Palculict T."/>
            <person name="Patil S."/>
            <person name="Pu L.-L."/>
            <person name="Saada N."/>
            <person name="Tang L."/>
            <person name="Weissenberger G."/>
            <person name="Zhu Y."/>
            <person name="Hemphill L."/>
            <person name="Shang Y."/>
            <person name="Youmans B."/>
            <person name="Ayvaz T."/>
            <person name="Ross M."/>
            <person name="Santibanez J."/>
            <person name="Aqrawi P."/>
            <person name="Gross S."/>
            <person name="Joshi V."/>
            <person name="Fowler G."/>
            <person name="Nazareth L."/>
            <person name="Reid J."/>
            <person name="Worley K."/>
            <person name="Petrosino J."/>
            <person name="Highlander S."/>
            <person name="Gibbs R."/>
        </authorList>
    </citation>
    <scope>NUCLEOTIDE SEQUENCE [LARGE SCALE GENOMIC DNA]</scope>
    <source>
        <strain evidence="5 7">ATCC 33926</strain>
    </source>
</reference>
<gene>
    <name evidence="5" type="ORF">HMPREF9418_0433</name>
    <name evidence="6" type="ORF">MON40_11090</name>
</gene>
<dbReference type="AlphaFoldDB" id="A0AA36XLM7"/>
<reference evidence="6 8" key="2">
    <citation type="submission" date="2022-03" db="EMBL/GenBank/DDBJ databases">
        <title>Genome sequencing of Neisseria macacae.</title>
        <authorList>
            <person name="Baek M.-G."/>
        </authorList>
    </citation>
    <scope>NUCLEOTIDE SEQUENCE [LARGE SCALE GENOMIC DNA]</scope>
    <source>
        <strain evidence="6 8">ATCC 33926</strain>
    </source>
</reference>
<evidence type="ECO:0000313" key="5">
    <source>
        <dbReference type="EMBL" id="EGQ78208.1"/>
    </source>
</evidence>
<accession>A0AA36XLM7</accession>
<dbReference type="EMBL" id="AFQE01000022">
    <property type="protein sequence ID" value="EGQ78208.1"/>
    <property type="molecule type" value="Genomic_DNA"/>
</dbReference>
<dbReference type="Gene3D" id="1.25.40.10">
    <property type="entry name" value="Tetratricopeptide repeat domain"/>
    <property type="match status" value="1"/>
</dbReference>
<dbReference type="Proteomes" id="UP000829455">
    <property type="component" value="Chromosome"/>
</dbReference>
<feature type="signal peptide" evidence="4">
    <location>
        <begin position="1"/>
        <end position="22"/>
    </location>
</feature>
<keyword evidence="8" id="KW-1185">Reference proteome</keyword>
<protein>
    <submittedName>
        <fullName evidence="6">Sel1 repeat family protein</fullName>
    </submittedName>
    <submittedName>
        <fullName evidence="5">Sel1 repeat superfamily protein</fullName>
    </submittedName>
</protein>